<dbReference type="GO" id="GO:0005524">
    <property type="term" value="F:ATP binding"/>
    <property type="evidence" value="ECO:0007669"/>
    <property type="project" value="UniProtKB-UniRule"/>
</dbReference>
<dbReference type="OrthoDB" id="504170at2759"/>
<evidence type="ECO:0000256" key="11">
    <source>
        <dbReference type="ARBA" id="ARBA00048679"/>
    </source>
</evidence>
<feature type="region of interest" description="Disordered" evidence="13">
    <location>
        <begin position="418"/>
        <end position="464"/>
    </location>
</feature>
<evidence type="ECO:0000256" key="8">
    <source>
        <dbReference type="ARBA" id="ARBA00022777"/>
    </source>
</evidence>
<dbReference type="InterPro" id="IPR008271">
    <property type="entry name" value="Ser/Thr_kinase_AS"/>
</dbReference>
<comment type="catalytic activity">
    <reaction evidence="10">
        <text>L-threonyl-[protein] + ATP = O-phospho-L-threonyl-[protein] + ADP + H(+)</text>
        <dbReference type="Rhea" id="RHEA:46608"/>
        <dbReference type="Rhea" id="RHEA-COMP:11060"/>
        <dbReference type="Rhea" id="RHEA-COMP:11605"/>
        <dbReference type="ChEBI" id="CHEBI:15378"/>
        <dbReference type="ChEBI" id="CHEBI:30013"/>
        <dbReference type="ChEBI" id="CHEBI:30616"/>
        <dbReference type="ChEBI" id="CHEBI:61977"/>
        <dbReference type="ChEBI" id="CHEBI:456216"/>
        <dbReference type="EC" id="2.7.11.1"/>
    </reaction>
</comment>
<accession>A0A8H7QJL5</accession>
<evidence type="ECO:0000256" key="3">
    <source>
        <dbReference type="ARBA" id="ARBA00012513"/>
    </source>
</evidence>
<keyword evidence="6" id="KW-0808">Transferase</keyword>
<feature type="binding site" evidence="12">
    <location>
        <position position="66"/>
    </location>
    <ligand>
        <name>ATP</name>
        <dbReference type="ChEBI" id="CHEBI:30616"/>
    </ligand>
</feature>
<evidence type="ECO:0000256" key="2">
    <source>
        <dbReference type="ARBA" id="ARBA00010791"/>
    </source>
</evidence>
<dbReference type="AlphaFoldDB" id="A0A8H7QJL5"/>
<evidence type="ECO:0000259" key="14">
    <source>
        <dbReference type="PROSITE" id="PS50011"/>
    </source>
</evidence>
<dbReference type="EC" id="2.7.11.1" evidence="3"/>
<proteinExistence type="inferred from homology"/>
<name>A0A8H7QJL5_9FUNG</name>
<dbReference type="PANTHER" id="PTHR24346:SF110">
    <property type="entry name" value="NON-SPECIFIC SERINE_THREONINE PROTEIN KINASE"/>
    <property type="match status" value="1"/>
</dbReference>
<evidence type="ECO:0000256" key="12">
    <source>
        <dbReference type="PROSITE-ProRule" id="PRU10141"/>
    </source>
</evidence>
<dbReference type="EMBL" id="JAEPRD010000268">
    <property type="protein sequence ID" value="KAG2192793.1"/>
    <property type="molecule type" value="Genomic_DNA"/>
</dbReference>
<dbReference type="SMART" id="SM00220">
    <property type="entry name" value="S_TKc"/>
    <property type="match status" value="1"/>
</dbReference>
<evidence type="ECO:0000256" key="9">
    <source>
        <dbReference type="ARBA" id="ARBA00022840"/>
    </source>
</evidence>
<keyword evidence="8" id="KW-0418">Kinase</keyword>
<evidence type="ECO:0000313" key="16">
    <source>
        <dbReference type="Proteomes" id="UP000603453"/>
    </source>
</evidence>
<dbReference type="CDD" id="cd14081">
    <property type="entry name" value="STKc_BRSK1_2"/>
    <property type="match status" value="1"/>
</dbReference>
<evidence type="ECO:0000313" key="15">
    <source>
        <dbReference type="EMBL" id="KAG2192793.1"/>
    </source>
</evidence>
<dbReference type="InterPro" id="IPR000719">
    <property type="entry name" value="Prot_kinase_dom"/>
</dbReference>
<evidence type="ECO:0000256" key="1">
    <source>
        <dbReference type="ARBA" id="ARBA00004266"/>
    </source>
</evidence>
<keyword evidence="16" id="KW-1185">Reference proteome</keyword>
<dbReference type="Gene3D" id="1.10.510.10">
    <property type="entry name" value="Transferase(Phosphotransferase) domain 1"/>
    <property type="match status" value="1"/>
</dbReference>
<comment type="catalytic activity">
    <reaction evidence="11">
        <text>L-seryl-[protein] + ATP = O-phospho-L-seryl-[protein] + ADP + H(+)</text>
        <dbReference type="Rhea" id="RHEA:17989"/>
        <dbReference type="Rhea" id="RHEA-COMP:9863"/>
        <dbReference type="Rhea" id="RHEA-COMP:11604"/>
        <dbReference type="ChEBI" id="CHEBI:15378"/>
        <dbReference type="ChEBI" id="CHEBI:29999"/>
        <dbReference type="ChEBI" id="CHEBI:30616"/>
        <dbReference type="ChEBI" id="CHEBI:83421"/>
        <dbReference type="ChEBI" id="CHEBI:456216"/>
        <dbReference type="EC" id="2.7.11.1"/>
    </reaction>
</comment>
<protein>
    <recommendedName>
        <fullName evidence="3">non-specific serine/threonine protein kinase</fullName>
        <ecNumber evidence="3">2.7.11.1</ecNumber>
    </recommendedName>
</protein>
<feature type="domain" description="Protein kinase" evidence="14">
    <location>
        <begin position="37"/>
        <end position="292"/>
    </location>
</feature>
<dbReference type="Proteomes" id="UP000603453">
    <property type="component" value="Unassembled WGS sequence"/>
</dbReference>
<dbReference type="GO" id="GO:0005935">
    <property type="term" value="C:cellular bud neck"/>
    <property type="evidence" value="ECO:0007669"/>
    <property type="project" value="UniProtKB-SubCell"/>
</dbReference>
<keyword evidence="9 12" id="KW-0067">ATP-binding</keyword>
<feature type="region of interest" description="Disordered" evidence="13">
    <location>
        <begin position="626"/>
        <end position="646"/>
    </location>
</feature>
<dbReference type="InterPro" id="IPR011009">
    <property type="entry name" value="Kinase-like_dom_sf"/>
</dbReference>
<dbReference type="GO" id="GO:0035556">
    <property type="term" value="P:intracellular signal transduction"/>
    <property type="evidence" value="ECO:0007669"/>
    <property type="project" value="TreeGrafter"/>
</dbReference>
<dbReference type="GO" id="GO:0005940">
    <property type="term" value="C:septin ring"/>
    <property type="evidence" value="ECO:0007669"/>
    <property type="project" value="UniProtKB-ARBA"/>
</dbReference>
<evidence type="ECO:0000256" key="5">
    <source>
        <dbReference type="ARBA" id="ARBA00022553"/>
    </source>
</evidence>
<dbReference type="FunFam" id="3.30.200.20:FF:000003">
    <property type="entry name" value="Non-specific serine/threonine protein kinase"/>
    <property type="match status" value="1"/>
</dbReference>
<comment type="caution">
    <text evidence="15">The sequence shown here is derived from an EMBL/GenBank/DDBJ whole genome shotgun (WGS) entry which is preliminary data.</text>
</comment>
<dbReference type="GO" id="GO:0004674">
    <property type="term" value="F:protein serine/threonine kinase activity"/>
    <property type="evidence" value="ECO:0007669"/>
    <property type="project" value="UniProtKB-KW"/>
</dbReference>
<organism evidence="15 16">
    <name type="scientific">Mucor saturninus</name>
    <dbReference type="NCBI Taxonomy" id="64648"/>
    <lineage>
        <taxon>Eukaryota</taxon>
        <taxon>Fungi</taxon>
        <taxon>Fungi incertae sedis</taxon>
        <taxon>Mucoromycota</taxon>
        <taxon>Mucoromycotina</taxon>
        <taxon>Mucoromycetes</taxon>
        <taxon>Mucorales</taxon>
        <taxon>Mucorineae</taxon>
        <taxon>Mucoraceae</taxon>
        <taxon>Mucor</taxon>
    </lineage>
</organism>
<evidence type="ECO:0000256" key="13">
    <source>
        <dbReference type="SAM" id="MobiDB-lite"/>
    </source>
</evidence>
<dbReference type="FunFam" id="1.10.510.10:FF:000394">
    <property type="entry name" value="Serine/threonine-protein kinase HSL1"/>
    <property type="match status" value="1"/>
</dbReference>
<keyword evidence="5" id="KW-0597">Phosphoprotein</keyword>
<keyword evidence="4" id="KW-0723">Serine/threonine-protein kinase</keyword>
<dbReference type="Pfam" id="PF00069">
    <property type="entry name" value="Pkinase"/>
    <property type="match status" value="1"/>
</dbReference>
<dbReference type="PANTHER" id="PTHR24346">
    <property type="entry name" value="MAP/MICROTUBULE AFFINITY-REGULATING KINASE"/>
    <property type="match status" value="1"/>
</dbReference>
<sequence length="784" mass="88876">MASPAPQRRPLAKYPHNKHNSPIMSPGNRRRKDVGDYWLGKTLGRGSSGRVKIGIHKVTGEKVAIKIISKSHLAANASVEKAVKREIAVMKLISHPNIMSLLDVIDLSDSPNLYLVLEYVQGGELFEYLVSQGRLSEQEARKYFQQIIIGLDYCHRHLICHRDLKPENLLLDREKNIKIADFGMASLQPTGSLLETSCGSPHYASPEIVNGIPYDGSSSDIWSCGIILYALLSGHLPFDDDNIRQLLNKVKVGKYKIPEHLSADARDLITKILVINPSKRLTMKQVQNHPWFTVDPPPNLTTLPDPPTATEIGRPVANASEIDDRILETLKVLWTDLSAEKVVGALLNSEYNMQKVTYVLLQRHANSYWQTERDDDIRSVASPAKRRRPATICAVSEGKELFPGLNDMMSKLADREKKNAPHMTPGIQHHGPSPQSSVSRPPGHSTLRPVLPEEDNPPPVPPKPLVIRADQIFDRNQRQWQFTPVQQRRQSMWHSPILSRPNTNINNKPEPMNYNQYYAIPQYAPPQQPQQHMNINHMLSPRAPASSALNHLNTHQYSGKPPSTPQQDSKLNRFMHMWQRNHNNKVEPNQHRLSMPQPQAPVFDRKALESSSSVWRDPIQVPVLSPSSAYDRQRTSNLRSQPDIPASPKLSSWLPGLFHFKQPKVCSLECEARDEREAIGKVSQVIEEYMEGSINERQDPEGRIRRKGEMKLPHHIKPILLRFKLEIYQLETTQKKRVYRINFIQQQGDAMALAAAVKLVDNTLQTYEHEAELVATANGWNTRG</sequence>
<reference evidence="15" key="1">
    <citation type="submission" date="2020-12" db="EMBL/GenBank/DDBJ databases">
        <title>Metabolic potential, ecology and presence of endohyphal bacteria is reflected in genomic diversity of Mucoromycotina.</title>
        <authorList>
            <person name="Muszewska A."/>
            <person name="Okrasinska A."/>
            <person name="Steczkiewicz K."/>
            <person name="Drgas O."/>
            <person name="Orlowska M."/>
            <person name="Perlinska-Lenart U."/>
            <person name="Aleksandrzak-Piekarczyk T."/>
            <person name="Szatraj K."/>
            <person name="Zielenkiewicz U."/>
            <person name="Pilsyk S."/>
            <person name="Malc E."/>
            <person name="Mieczkowski P."/>
            <person name="Kruszewska J.S."/>
            <person name="Biernat P."/>
            <person name="Pawlowska J."/>
        </authorList>
    </citation>
    <scope>NUCLEOTIDE SEQUENCE</scope>
    <source>
        <strain evidence="15">WA0000017839</strain>
    </source>
</reference>
<keyword evidence="7 12" id="KW-0547">Nucleotide-binding</keyword>
<evidence type="ECO:0000256" key="4">
    <source>
        <dbReference type="ARBA" id="ARBA00022527"/>
    </source>
</evidence>
<dbReference type="InterPro" id="IPR017441">
    <property type="entry name" value="Protein_kinase_ATP_BS"/>
</dbReference>
<evidence type="ECO:0000256" key="6">
    <source>
        <dbReference type="ARBA" id="ARBA00022679"/>
    </source>
</evidence>
<evidence type="ECO:0000256" key="7">
    <source>
        <dbReference type="ARBA" id="ARBA00022741"/>
    </source>
</evidence>
<feature type="region of interest" description="Disordered" evidence="13">
    <location>
        <begin position="1"/>
        <end position="32"/>
    </location>
</feature>
<dbReference type="PROSITE" id="PS00107">
    <property type="entry name" value="PROTEIN_KINASE_ATP"/>
    <property type="match status" value="1"/>
</dbReference>
<dbReference type="SUPFAM" id="SSF56112">
    <property type="entry name" value="Protein kinase-like (PK-like)"/>
    <property type="match status" value="1"/>
</dbReference>
<evidence type="ECO:0000256" key="10">
    <source>
        <dbReference type="ARBA" id="ARBA00047899"/>
    </source>
</evidence>
<dbReference type="PROSITE" id="PS50011">
    <property type="entry name" value="PROTEIN_KINASE_DOM"/>
    <property type="match status" value="1"/>
</dbReference>
<gene>
    <name evidence="15" type="ORF">INT47_011406</name>
</gene>
<comment type="subcellular location">
    <subcellularLocation>
        <location evidence="1">Bud neck</location>
    </subcellularLocation>
</comment>
<comment type="similarity">
    <text evidence="2">Belongs to the protein kinase superfamily. CAMK Ser/Thr protein kinase family. NIM1 subfamily.</text>
</comment>
<feature type="compositionally biased region" description="Polar residues" evidence="13">
    <location>
        <begin position="626"/>
        <end position="640"/>
    </location>
</feature>
<dbReference type="PROSITE" id="PS00108">
    <property type="entry name" value="PROTEIN_KINASE_ST"/>
    <property type="match status" value="1"/>
</dbReference>